<dbReference type="HOGENOM" id="CLU_065574_0_0_6"/>
<evidence type="ECO:0000256" key="1">
    <source>
        <dbReference type="SAM" id="SignalP"/>
    </source>
</evidence>
<keyword evidence="1" id="KW-0732">Signal</keyword>
<dbReference type="InterPro" id="IPR010846">
    <property type="entry name" value="AmiA-like"/>
</dbReference>
<dbReference type="GeneID" id="93517646"/>
<name>A0A140NNL8_PROSM</name>
<feature type="chain" id="PRO_5007303768" description="DUF1460 domain-containing protein" evidence="1">
    <location>
        <begin position="20"/>
        <end position="262"/>
    </location>
</feature>
<dbReference type="RefSeq" id="WP_004925887.1">
    <property type="nucleotide sequence ID" value="NC_017731.1"/>
</dbReference>
<dbReference type="PATRIC" id="fig|1157951.4.peg.1685"/>
<dbReference type="OrthoDB" id="9796191at2"/>
<dbReference type="Gene3D" id="1.10.3670.10">
    <property type="entry name" value="Putative xylanase like domain"/>
    <property type="match status" value="1"/>
</dbReference>
<dbReference type="Pfam" id="PF07313">
    <property type="entry name" value="AmiA-like"/>
    <property type="match status" value="1"/>
</dbReference>
<dbReference type="SUPFAM" id="SSF54001">
    <property type="entry name" value="Cysteine proteinases"/>
    <property type="match status" value="1"/>
</dbReference>
<dbReference type="Proteomes" id="UP000005012">
    <property type="component" value="Chromosome"/>
</dbReference>
<dbReference type="KEGG" id="psi:S70_08445"/>
<feature type="signal peptide" evidence="1">
    <location>
        <begin position="1"/>
        <end position="19"/>
    </location>
</feature>
<reference evidence="2 3" key="1">
    <citation type="journal article" date="2012" name="J. Bacteriol.">
        <title>Complete Genome Sequence of Providencia stuartii Clinical Isolate MRSN 2154.</title>
        <authorList>
            <person name="Clifford R.J."/>
            <person name="Hang J."/>
            <person name="Riley M.C."/>
            <person name="Onmus-Leone F."/>
            <person name="Kuschner R.A."/>
            <person name="Lesho E.P."/>
            <person name="Waterman P.E."/>
        </authorList>
    </citation>
    <scope>NUCLEOTIDE SEQUENCE [LARGE SCALE GENOMIC DNA]</scope>
    <source>
        <strain evidence="2 3">MRSN 2154</strain>
    </source>
</reference>
<gene>
    <name evidence="2" type="ordered locus">S70_08445</name>
</gene>
<reference evidence="3" key="2">
    <citation type="submission" date="2012-04" db="EMBL/GenBank/DDBJ databases">
        <title>Complete genome sequence of Providencia stuartii clinical isolate MRSN 2154.</title>
        <authorList>
            <person name="Clifford R.J."/>
            <person name="Hang J."/>
            <person name="Riley M.C."/>
            <person name="Onmus-Leone F."/>
            <person name="Kuschner R.A."/>
            <person name="Lesho E.P."/>
            <person name="Waterman P.E."/>
        </authorList>
    </citation>
    <scope>NUCLEOTIDE SEQUENCE [LARGE SCALE GENOMIC DNA]</scope>
    <source>
        <strain evidence="3">MRSN 2154</strain>
    </source>
</reference>
<dbReference type="InterPro" id="IPR038765">
    <property type="entry name" value="Papain-like_cys_pep_sf"/>
</dbReference>
<accession>A0A140NNL8</accession>
<evidence type="ECO:0000313" key="3">
    <source>
        <dbReference type="Proteomes" id="UP000005012"/>
    </source>
</evidence>
<dbReference type="EMBL" id="CP003488">
    <property type="protein sequence ID" value="AFH93552.1"/>
    <property type="molecule type" value="Genomic_DNA"/>
</dbReference>
<evidence type="ECO:0000313" key="2">
    <source>
        <dbReference type="EMBL" id="AFH93552.1"/>
    </source>
</evidence>
<dbReference type="AlphaFoldDB" id="A0A140NNL8"/>
<evidence type="ECO:0008006" key="4">
    <source>
        <dbReference type="Google" id="ProtNLM"/>
    </source>
</evidence>
<organism evidence="2 3">
    <name type="scientific">Providencia stuartii (strain MRSN 2154)</name>
    <dbReference type="NCBI Taxonomy" id="1157951"/>
    <lineage>
        <taxon>Bacteria</taxon>
        <taxon>Pseudomonadati</taxon>
        <taxon>Pseudomonadota</taxon>
        <taxon>Gammaproteobacteria</taxon>
        <taxon>Enterobacterales</taxon>
        <taxon>Morganellaceae</taxon>
        <taxon>Providencia</taxon>
    </lineage>
</organism>
<proteinExistence type="predicted"/>
<sequence>MLKRFIAVALLFTSSLTYAETVLESGSLSILNDIQQRTKGLNEEQRVKVITETLLGTPYNSHTLNASFSAKETLVINLKSMDCMTFIEYTEAFKRSENYDDFIHNLKNIRYTQDNISYVNRRHFFTDWLYQNDGMVFDITQTISPNAVQVYKNLNLKSHGQRFIQGLPVTKRVVSYIPTEYIDEAVLDALQTGDYIGIYANRAGLDVSHVGIAIRQGGKIYFRNASSLKLNLQVMDIELMRYLRGKAGIIVVRSTVDSSTGY</sequence>
<dbReference type="Gene3D" id="2.30.260.10">
    <property type="entry name" value="putative xylanase like domain"/>
    <property type="match status" value="1"/>
</dbReference>
<protein>
    <recommendedName>
        <fullName evidence="4">DUF1460 domain-containing protein</fullName>
    </recommendedName>
</protein>